<evidence type="ECO:0000313" key="3">
    <source>
        <dbReference type="Proteomes" id="UP001529380"/>
    </source>
</evidence>
<protein>
    <submittedName>
        <fullName evidence="2">Uncharacterized protein</fullName>
    </submittedName>
</protein>
<reference evidence="2 3" key="3">
    <citation type="submission" date="2023-06" db="EMBL/GenBank/DDBJ databases">
        <authorList>
            <person name="Zeman M."/>
            <person name="Kubasova T."/>
            <person name="Jahodarova E."/>
            <person name="Nykrynova M."/>
            <person name="Rychlik I."/>
        </authorList>
    </citation>
    <scope>NUCLEOTIDE SEQUENCE [LARGE SCALE GENOMIC DNA]</scope>
    <source>
        <strain evidence="2 3">ET340</strain>
    </source>
</reference>
<comment type="caution">
    <text evidence="2">The sequence shown here is derived from an EMBL/GenBank/DDBJ whole genome shotgun (WGS) entry which is preliminary data.</text>
</comment>
<dbReference type="RefSeq" id="WP_289600433.1">
    <property type="nucleotide sequence ID" value="NZ_JAUDCL010000025.1"/>
</dbReference>
<keyword evidence="1" id="KW-0812">Transmembrane</keyword>
<dbReference type="Proteomes" id="UP001529380">
    <property type="component" value="Unassembled WGS sequence"/>
</dbReference>
<keyword evidence="1" id="KW-1133">Transmembrane helix</keyword>
<dbReference type="EMBL" id="JAUDCL010000025">
    <property type="protein sequence ID" value="MDM8202035.1"/>
    <property type="molecule type" value="Genomic_DNA"/>
</dbReference>
<keyword evidence="3" id="KW-1185">Reference proteome</keyword>
<organism evidence="2 3">
    <name type="scientific">Allofournierella massiliensis</name>
    <dbReference type="NCBI Taxonomy" id="1650663"/>
    <lineage>
        <taxon>Bacteria</taxon>
        <taxon>Bacillati</taxon>
        <taxon>Bacillota</taxon>
        <taxon>Clostridia</taxon>
        <taxon>Eubacteriales</taxon>
        <taxon>Oscillospiraceae</taxon>
        <taxon>Allofournierella</taxon>
    </lineage>
</organism>
<evidence type="ECO:0000256" key="1">
    <source>
        <dbReference type="SAM" id="Phobius"/>
    </source>
</evidence>
<accession>A0ABT7UT13</accession>
<name>A0ABT7UT13_9FIRM</name>
<sequence>MENVLLATFGAVLLLMIGLDAFMIISLIRTGDERQKMIVWKTSSFTLLIVVGAFVVDIVESIVKMEAMLVNPFVKLSVTAMTYFIVLLYYKKKYGD</sequence>
<reference evidence="3" key="2">
    <citation type="submission" date="2023-06" db="EMBL/GenBank/DDBJ databases">
        <title>Identification and characterization of horizontal gene transfer across gut microbiota members of farm animals based on homology search.</title>
        <authorList>
            <person name="Zeman M."/>
            <person name="Kubasova T."/>
            <person name="Jahodarova E."/>
            <person name="Nykrynova M."/>
            <person name="Rychlik I."/>
        </authorList>
    </citation>
    <scope>NUCLEOTIDE SEQUENCE [LARGE SCALE GENOMIC DNA]</scope>
    <source>
        <strain evidence="3">ET340</strain>
    </source>
</reference>
<feature type="transmembrane region" description="Helical" evidence="1">
    <location>
        <begin position="38"/>
        <end position="56"/>
    </location>
</feature>
<evidence type="ECO:0000313" key="2">
    <source>
        <dbReference type="EMBL" id="MDM8202035.1"/>
    </source>
</evidence>
<keyword evidence="1" id="KW-0472">Membrane</keyword>
<proteinExistence type="predicted"/>
<reference evidence="2 3" key="1">
    <citation type="submission" date="2023-06" db="EMBL/GenBank/DDBJ databases">
        <title>Identification and characterization of horizontal gene transfer across gut microbiota members of farm animals based on homology search.</title>
        <authorList>
            <person name="Schwarzerova J."/>
            <person name="Nykrynova M."/>
            <person name="Jureckova K."/>
            <person name="Cejkova D."/>
            <person name="Rychlik I."/>
        </authorList>
    </citation>
    <scope>NUCLEOTIDE SEQUENCE [LARGE SCALE GENOMIC DNA]</scope>
    <source>
        <strain evidence="2 3">ET340</strain>
    </source>
</reference>
<feature type="transmembrane region" description="Helical" evidence="1">
    <location>
        <begin position="68"/>
        <end position="90"/>
    </location>
</feature>
<feature type="transmembrane region" description="Helical" evidence="1">
    <location>
        <begin position="6"/>
        <end position="26"/>
    </location>
</feature>
<gene>
    <name evidence="2" type="ORF">QUW08_12150</name>
</gene>